<comment type="caution">
    <text evidence="5">The sequence shown here is derived from an EMBL/GenBank/DDBJ whole genome shotgun (WGS) entry which is preliminary data.</text>
</comment>
<dbReference type="EMBL" id="MLJJ01000025">
    <property type="protein sequence ID" value="ORM97997.1"/>
    <property type="molecule type" value="Genomic_DNA"/>
</dbReference>
<protein>
    <recommendedName>
        <fullName evidence="4">Protein Syd</fullName>
    </recommendedName>
</protein>
<evidence type="ECO:0000256" key="2">
    <source>
        <dbReference type="ARBA" id="ARBA00022519"/>
    </source>
</evidence>
<evidence type="ECO:0000313" key="5">
    <source>
        <dbReference type="EMBL" id="ORM97997.1"/>
    </source>
</evidence>
<dbReference type="Pfam" id="PF07348">
    <property type="entry name" value="Syd"/>
    <property type="match status" value="1"/>
</dbReference>
<dbReference type="Proteomes" id="UP000193785">
    <property type="component" value="Unassembled WGS sequence"/>
</dbReference>
<name>A0ABX3URB0_9GAMM</name>
<accession>A0ABX3URB0</accession>
<organism evidence="5 6">
    <name type="scientific">Pantoea septica</name>
    <dbReference type="NCBI Taxonomy" id="472695"/>
    <lineage>
        <taxon>Bacteria</taxon>
        <taxon>Pseudomonadati</taxon>
        <taxon>Pseudomonadota</taxon>
        <taxon>Gammaproteobacteria</taxon>
        <taxon>Enterobacterales</taxon>
        <taxon>Erwiniaceae</taxon>
        <taxon>Pantoea</taxon>
    </lineage>
</organism>
<keyword evidence="1 4" id="KW-1003">Cell membrane</keyword>
<dbReference type="NCBIfam" id="NF003439">
    <property type="entry name" value="PRK04968.1"/>
    <property type="match status" value="1"/>
</dbReference>
<dbReference type="RefSeq" id="WP_244277526.1">
    <property type="nucleotide sequence ID" value="NZ_MLJJ01000025.1"/>
</dbReference>
<reference evidence="5 6" key="1">
    <citation type="journal article" date="2017" name="Antonie Van Leeuwenhoek">
        <title>Phylogenomic resolution of the bacterial genus Pantoea and its relationship with Erwinia and Tatumella.</title>
        <authorList>
            <person name="Palmer M."/>
            <person name="Steenkamp E.T."/>
            <person name="Coetzee M.P."/>
            <person name="Chan W.Y."/>
            <person name="van Zyl E."/>
            <person name="De Maayer P."/>
            <person name="Coutinho T.A."/>
            <person name="Blom J."/>
            <person name="Smits T.H."/>
            <person name="Duffy B."/>
            <person name="Venter S.N."/>
        </authorList>
    </citation>
    <scope>NUCLEOTIDE SEQUENCE [LARGE SCALE GENOMIC DNA]</scope>
    <source>
        <strain evidence="5 6">LMG 5345</strain>
    </source>
</reference>
<dbReference type="InterPro" id="IPR009948">
    <property type="entry name" value="Syd"/>
</dbReference>
<dbReference type="InterPro" id="IPR038228">
    <property type="entry name" value="Syd_sf"/>
</dbReference>
<comment type="function">
    <text evidence="4">Interacts with the SecY protein in vivo. May bind preferentially to an uncomplexed state of SecY, thus functioning either as a chelating agent for excess SecY in the cell or as a regulatory factor that negatively controls the translocase function.</text>
</comment>
<dbReference type="HAMAP" id="MF_01104">
    <property type="entry name" value="Syd"/>
    <property type="match status" value="1"/>
</dbReference>
<keyword evidence="6" id="KW-1185">Reference proteome</keyword>
<evidence type="ECO:0000313" key="6">
    <source>
        <dbReference type="Proteomes" id="UP000193785"/>
    </source>
</evidence>
<proteinExistence type="inferred from homology"/>
<keyword evidence="3 4" id="KW-0472">Membrane</keyword>
<keyword evidence="2 4" id="KW-0997">Cell inner membrane</keyword>
<dbReference type="CDD" id="cd16323">
    <property type="entry name" value="Syd"/>
    <property type="match status" value="1"/>
</dbReference>
<dbReference type="Gene3D" id="3.40.1580.20">
    <property type="entry name" value="Syd protein"/>
    <property type="match status" value="1"/>
</dbReference>
<sequence>MMQQTVDALREFTARYCDAWQQRTGHAPASEALYGVPSPCIIATQANEVWWQPQPFTLPATLEAVERALEITLQDDITAFYTAQFAGDMTARFAHLELSLLQVWSEEDFLRLQENLIGHLIMKRRLKQTPTLFIAATESEQEIVSICNLTGEVILEQPGTKKREILAENTQIFLKNLQVVMPGLADNCQ</sequence>
<comment type="similarity">
    <text evidence="4">Belongs to the Syd family.</text>
</comment>
<evidence type="ECO:0000256" key="4">
    <source>
        <dbReference type="HAMAP-Rule" id="MF_01104"/>
    </source>
</evidence>
<gene>
    <name evidence="4" type="primary">syd</name>
    <name evidence="5" type="ORF">HA46_14050</name>
</gene>
<evidence type="ECO:0000256" key="3">
    <source>
        <dbReference type="ARBA" id="ARBA00023136"/>
    </source>
</evidence>
<evidence type="ECO:0000256" key="1">
    <source>
        <dbReference type="ARBA" id="ARBA00022475"/>
    </source>
</evidence>
<comment type="subcellular location">
    <subcellularLocation>
        <location evidence="4">Cell inner membrane</location>
        <topology evidence="4">Peripheral membrane protein</topology>
        <orientation evidence="4">Cytoplasmic side</orientation>
    </subcellularLocation>
    <text evidence="4">Loosely associated with the cytoplasmic side of the inner membrane, probably via SecY.</text>
</comment>